<name>A0A3B0YW70_9ZZZZ</name>
<dbReference type="InterPro" id="IPR018488">
    <property type="entry name" value="cNMP-bd_CS"/>
</dbReference>
<feature type="domain" description="Cyclic nucleotide-binding" evidence="1">
    <location>
        <begin position="162"/>
        <end position="266"/>
    </location>
</feature>
<organism evidence="3">
    <name type="scientific">hydrothermal vent metagenome</name>
    <dbReference type="NCBI Taxonomy" id="652676"/>
    <lineage>
        <taxon>unclassified sequences</taxon>
        <taxon>metagenomes</taxon>
        <taxon>ecological metagenomes</taxon>
    </lineage>
</organism>
<dbReference type="SMART" id="SM00450">
    <property type="entry name" value="RHOD"/>
    <property type="match status" value="1"/>
</dbReference>
<dbReference type="InterPro" id="IPR036873">
    <property type="entry name" value="Rhodanese-like_dom_sf"/>
</dbReference>
<dbReference type="PROSITE" id="PS00888">
    <property type="entry name" value="CNMP_BINDING_1"/>
    <property type="match status" value="1"/>
</dbReference>
<proteinExistence type="predicted"/>
<dbReference type="PANTHER" id="PTHR24567:SF74">
    <property type="entry name" value="HTH-TYPE TRANSCRIPTIONAL REGULATOR ARCR"/>
    <property type="match status" value="1"/>
</dbReference>
<dbReference type="InterPro" id="IPR000595">
    <property type="entry name" value="cNMP-bd_dom"/>
</dbReference>
<evidence type="ECO:0008006" key="4">
    <source>
        <dbReference type="Google" id="ProtNLM"/>
    </source>
</evidence>
<dbReference type="Pfam" id="PF00581">
    <property type="entry name" value="Rhodanese"/>
    <property type="match status" value="1"/>
</dbReference>
<dbReference type="SUPFAM" id="SSF51206">
    <property type="entry name" value="cAMP-binding domain-like"/>
    <property type="match status" value="2"/>
</dbReference>
<feature type="domain" description="Cyclic nucleotide-binding" evidence="1">
    <location>
        <begin position="29"/>
        <end position="126"/>
    </location>
</feature>
<sequence length="397" mass="43359">MSGEAPVQPLKTPDKQQAQGAINLGAFETFNAFSAEMLNKVLSESSVTRLPPGRRIFNQGDMDGKSVFLLSGQIALIAEGHPAITIKAGTNEALQAVADSKPREVTALARSSVTLLSVATELLHEMNKTTPMVSVRKHSSTSGSKECRSRSARIEWVLNSPLFFRLPSPHVQVLTRRLEEISVKAGETVVNEGDAGEFYYVITMGSCVVTRTVKDTDKKSRLAELGIGRGFGEGALIGDVPHSSTVTMQEDGALVRIPKSEFMTLLVTPYIKRVSYEQMLMMQDEGAVLLDVRMHVAFESMSLRGSINLPLATLWKAASILDKSKEYVVCCDVGKRSTIAAFLMAQQGLNARILEGGLQYLQEQSEEAVQVEPEGCGDIDIENELQHDLAKKNEPYI</sequence>
<dbReference type="InterPro" id="IPR001763">
    <property type="entry name" value="Rhodanese-like_dom"/>
</dbReference>
<feature type="domain" description="Rhodanese" evidence="2">
    <location>
        <begin position="283"/>
        <end position="370"/>
    </location>
</feature>
<dbReference type="Gene3D" id="3.40.250.10">
    <property type="entry name" value="Rhodanese-like domain"/>
    <property type="match status" value="1"/>
</dbReference>
<dbReference type="SMART" id="SM00100">
    <property type="entry name" value="cNMP"/>
    <property type="match status" value="2"/>
</dbReference>
<dbReference type="CDD" id="cd00038">
    <property type="entry name" value="CAP_ED"/>
    <property type="match status" value="2"/>
</dbReference>
<dbReference type="GO" id="GO:0003700">
    <property type="term" value="F:DNA-binding transcription factor activity"/>
    <property type="evidence" value="ECO:0007669"/>
    <property type="project" value="TreeGrafter"/>
</dbReference>
<reference evidence="3" key="1">
    <citation type="submission" date="2018-06" db="EMBL/GenBank/DDBJ databases">
        <authorList>
            <person name="Zhirakovskaya E."/>
        </authorList>
    </citation>
    <scope>NUCLEOTIDE SEQUENCE</scope>
</reference>
<dbReference type="InterPro" id="IPR050397">
    <property type="entry name" value="Env_Response_Regulators"/>
</dbReference>
<dbReference type="AlphaFoldDB" id="A0A3B0YW70"/>
<evidence type="ECO:0000313" key="3">
    <source>
        <dbReference type="EMBL" id="VAW85285.1"/>
    </source>
</evidence>
<accession>A0A3B0YW70</accession>
<protein>
    <recommendedName>
        <fullName evidence="4">Cyclic nucleotide-binding domain-containing protein</fullName>
    </recommendedName>
</protein>
<dbReference type="EMBL" id="UOFQ01000021">
    <property type="protein sequence ID" value="VAW85285.1"/>
    <property type="molecule type" value="Genomic_DNA"/>
</dbReference>
<dbReference type="PROSITE" id="PS50042">
    <property type="entry name" value="CNMP_BINDING_3"/>
    <property type="match status" value="2"/>
</dbReference>
<dbReference type="InterPro" id="IPR018490">
    <property type="entry name" value="cNMP-bd_dom_sf"/>
</dbReference>
<evidence type="ECO:0000259" key="1">
    <source>
        <dbReference type="PROSITE" id="PS50042"/>
    </source>
</evidence>
<dbReference type="InterPro" id="IPR014710">
    <property type="entry name" value="RmlC-like_jellyroll"/>
</dbReference>
<dbReference type="SUPFAM" id="SSF52821">
    <property type="entry name" value="Rhodanese/Cell cycle control phosphatase"/>
    <property type="match status" value="1"/>
</dbReference>
<evidence type="ECO:0000259" key="2">
    <source>
        <dbReference type="PROSITE" id="PS50206"/>
    </source>
</evidence>
<dbReference type="PROSITE" id="PS50206">
    <property type="entry name" value="RHODANESE_3"/>
    <property type="match status" value="1"/>
</dbReference>
<dbReference type="CDD" id="cd00158">
    <property type="entry name" value="RHOD"/>
    <property type="match status" value="1"/>
</dbReference>
<gene>
    <name evidence="3" type="ORF">MNBD_GAMMA17-1281</name>
</gene>
<dbReference type="Gene3D" id="2.60.120.10">
    <property type="entry name" value="Jelly Rolls"/>
    <property type="match status" value="2"/>
</dbReference>
<dbReference type="GO" id="GO:0005829">
    <property type="term" value="C:cytosol"/>
    <property type="evidence" value="ECO:0007669"/>
    <property type="project" value="TreeGrafter"/>
</dbReference>
<dbReference type="PANTHER" id="PTHR24567">
    <property type="entry name" value="CRP FAMILY TRANSCRIPTIONAL REGULATORY PROTEIN"/>
    <property type="match status" value="1"/>
</dbReference>
<dbReference type="Pfam" id="PF00027">
    <property type="entry name" value="cNMP_binding"/>
    <property type="match status" value="1"/>
</dbReference>